<dbReference type="InterPro" id="IPR002818">
    <property type="entry name" value="DJ-1/PfpI"/>
</dbReference>
<sequence length="331" mass="36327">MSDIAILVYPGCMGVEVLALTDLVLVANHLAANMFPGKFAPMQTRLVTVREGNVRMAGGVTLAAGKLRGKHGLLVVPGLEVTRFGEWERRLAQLRPELAAIRRRHAAGAAIASVCVGSFLLAEAGVLVGRRAVTAWPFARDFQARYPEIEMVKDAMLVTDGTVTTTGAVSSAFDLALHLVKQHFGAAVTRATGKLSMVDGGRASQRPYFDRTLLPPEHALFSTKVNQWLKSRLSEPYRLASLADAFHLTERTVLRRYRQETGSSPLRWLQEARIDKARQLLERSSLPLIEVIASVGYQDLASFSKLFSRETGQTPGHYRRRHRSAAAGRSG</sequence>
<keyword evidence="7" id="KW-1185">Reference proteome</keyword>
<feature type="region of interest" description="Disordered" evidence="4">
    <location>
        <begin position="312"/>
        <end position="331"/>
    </location>
</feature>
<dbReference type="OrthoDB" id="9803764at2"/>
<dbReference type="SMART" id="SM00342">
    <property type="entry name" value="HTH_ARAC"/>
    <property type="match status" value="1"/>
</dbReference>
<dbReference type="SUPFAM" id="SSF46689">
    <property type="entry name" value="Homeodomain-like"/>
    <property type="match status" value="2"/>
</dbReference>
<dbReference type="InterPro" id="IPR052158">
    <property type="entry name" value="INH-QAR"/>
</dbReference>
<dbReference type="Proteomes" id="UP000318199">
    <property type="component" value="Unassembled WGS sequence"/>
</dbReference>
<dbReference type="GO" id="GO:0043565">
    <property type="term" value="F:sequence-specific DNA binding"/>
    <property type="evidence" value="ECO:0007669"/>
    <property type="project" value="InterPro"/>
</dbReference>
<dbReference type="InterPro" id="IPR018060">
    <property type="entry name" value="HTH_AraC"/>
</dbReference>
<proteinExistence type="predicted"/>
<keyword evidence="3" id="KW-0804">Transcription</keyword>
<dbReference type="PROSITE" id="PS01124">
    <property type="entry name" value="HTH_ARAC_FAMILY_2"/>
    <property type="match status" value="1"/>
</dbReference>
<dbReference type="PANTHER" id="PTHR43130:SF3">
    <property type="entry name" value="HTH-TYPE TRANSCRIPTIONAL REGULATOR RV1931C"/>
    <property type="match status" value="1"/>
</dbReference>
<dbReference type="Pfam" id="PF01965">
    <property type="entry name" value="DJ-1_PfpI"/>
    <property type="match status" value="1"/>
</dbReference>
<dbReference type="Gene3D" id="3.40.50.880">
    <property type="match status" value="1"/>
</dbReference>
<accession>A0A562ZFI4</accession>
<feature type="domain" description="HTH araC/xylS-type" evidence="5">
    <location>
        <begin position="223"/>
        <end position="321"/>
    </location>
</feature>
<dbReference type="SUPFAM" id="SSF52317">
    <property type="entry name" value="Class I glutamine amidotransferase-like"/>
    <property type="match status" value="1"/>
</dbReference>
<dbReference type="InterPro" id="IPR009057">
    <property type="entry name" value="Homeodomain-like_sf"/>
</dbReference>
<name>A0A562ZFI4_9BURK</name>
<dbReference type="InterPro" id="IPR029062">
    <property type="entry name" value="Class_I_gatase-like"/>
</dbReference>
<keyword evidence="2" id="KW-0238">DNA-binding</keyword>
<reference evidence="6 7" key="1">
    <citation type="submission" date="2019-07" db="EMBL/GenBank/DDBJ databases">
        <title>Caenimonas sedimenti sp. nov., isolated from activated sludge.</title>
        <authorList>
            <person name="Xu J."/>
        </authorList>
    </citation>
    <scope>NUCLEOTIDE SEQUENCE [LARGE SCALE GENOMIC DNA]</scope>
    <source>
        <strain evidence="6 7">HX-9-20</strain>
    </source>
</reference>
<dbReference type="Gene3D" id="1.10.10.60">
    <property type="entry name" value="Homeodomain-like"/>
    <property type="match status" value="1"/>
</dbReference>
<dbReference type="GO" id="GO:0003700">
    <property type="term" value="F:DNA-binding transcription factor activity"/>
    <property type="evidence" value="ECO:0007669"/>
    <property type="project" value="InterPro"/>
</dbReference>
<evidence type="ECO:0000313" key="7">
    <source>
        <dbReference type="Proteomes" id="UP000318199"/>
    </source>
</evidence>
<dbReference type="EMBL" id="VOBQ01000027">
    <property type="protein sequence ID" value="TWO66030.1"/>
    <property type="molecule type" value="Genomic_DNA"/>
</dbReference>
<dbReference type="PANTHER" id="PTHR43130">
    <property type="entry name" value="ARAC-FAMILY TRANSCRIPTIONAL REGULATOR"/>
    <property type="match status" value="1"/>
</dbReference>
<evidence type="ECO:0000259" key="5">
    <source>
        <dbReference type="PROSITE" id="PS01124"/>
    </source>
</evidence>
<evidence type="ECO:0000256" key="3">
    <source>
        <dbReference type="ARBA" id="ARBA00023163"/>
    </source>
</evidence>
<evidence type="ECO:0000256" key="2">
    <source>
        <dbReference type="ARBA" id="ARBA00023125"/>
    </source>
</evidence>
<organism evidence="6 7">
    <name type="scientific">Caenimonas sedimenti</name>
    <dbReference type="NCBI Taxonomy" id="2596921"/>
    <lineage>
        <taxon>Bacteria</taxon>
        <taxon>Pseudomonadati</taxon>
        <taxon>Pseudomonadota</taxon>
        <taxon>Betaproteobacteria</taxon>
        <taxon>Burkholderiales</taxon>
        <taxon>Comamonadaceae</taxon>
        <taxon>Caenimonas</taxon>
    </lineage>
</organism>
<evidence type="ECO:0000256" key="1">
    <source>
        <dbReference type="ARBA" id="ARBA00023015"/>
    </source>
</evidence>
<comment type="caution">
    <text evidence="6">The sequence shown here is derived from an EMBL/GenBank/DDBJ whole genome shotgun (WGS) entry which is preliminary data.</text>
</comment>
<dbReference type="AlphaFoldDB" id="A0A562ZFI4"/>
<dbReference type="RefSeq" id="WP_145896875.1">
    <property type="nucleotide sequence ID" value="NZ_VOBQ01000027.1"/>
</dbReference>
<dbReference type="InterPro" id="IPR018062">
    <property type="entry name" value="HTH_AraC-typ_CS"/>
</dbReference>
<protein>
    <submittedName>
        <fullName evidence="6">Helix-turn-helix domain-containing protein</fullName>
    </submittedName>
</protein>
<evidence type="ECO:0000256" key="4">
    <source>
        <dbReference type="SAM" id="MobiDB-lite"/>
    </source>
</evidence>
<keyword evidence="1" id="KW-0805">Transcription regulation</keyword>
<gene>
    <name evidence="6" type="ORF">FN976_27005</name>
</gene>
<dbReference type="Pfam" id="PF12833">
    <property type="entry name" value="HTH_18"/>
    <property type="match status" value="1"/>
</dbReference>
<dbReference type="PROSITE" id="PS00041">
    <property type="entry name" value="HTH_ARAC_FAMILY_1"/>
    <property type="match status" value="1"/>
</dbReference>
<evidence type="ECO:0000313" key="6">
    <source>
        <dbReference type="EMBL" id="TWO66030.1"/>
    </source>
</evidence>